<evidence type="ECO:0008006" key="4">
    <source>
        <dbReference type="Google" id="ProtNLM"/>
    </source>
</evidence>
<feature type="chain" id="PRO_5045252722" description="Secreted protein" evidence="1">
    <location>
        <begin position="22"/>
        <end position="71"/>
    </location>
</feature>
<gene>
    <name evidence="2" type="ORF">HAX54_037686</name>
</gene>
<keyword evidence="3" id="KW-1185">Reference proteome</keyword>
<reference evidence="2 3" key="1">
    <citation type="journal article" date="2021" name="BMC Genomics">
        <title>Datura genome reveals duplications of psychoactive alkaloid biosynthetic genes and high mutation rate following tissue culture.</title>
        <authorList>
            <person name="Rajewski A."/>
            <person name="Carter-House D."/>
            <person name="Stajich J."/>
            <person name="Litt A."/>
        </authorList>
    </citation>
    <scope>NUCLEOTIDE SEQUENCE [LARGE SCALE GENOMIC DNA]</scope>
    <source>
        <strain evidence="2">AR-01</strain>
    </source>
</reference>
<proteinExistence type="predicted"/>
<dbReference type="EMBL" id="JACEIK010005078">
    <property type="protein sequence ID" value="MCE0480658.1"/>
    <property type="molecule type" value="Genomic_DNA"/>
</dbReference>
<accession>A0ABS8VMN2</accession>
<evidence type="ECO:0000313" key="3">
    <source>
        <dbReference type="Proteomes" id="UP000823775"/>
    </source>
</evidence>
<comment type="caution">
    <text evidence="2">The sequence shown here is derived from an EMBL/GenBank/DDBJ whole genome shotgun (WGS) entry which is preliminary data.</text>
</comment>
<protein>
    <recommendedName>
        <fullName evidence="4">Secreted protein</fullName>
    </recommendedName>
</protein>
<keyword evidence="1" id="KW-0732">Signal</keyword>
<name>A0ABS8VMN2_DATST</name>
<organism evidence="2 3">
    <name type="scientific">Datura stramonium</name>
    <name type="common">Jimsonweed</name>
    <name type="synonym">Common thornapple</name>
    <dbReference type="NCBI Taxonomy" id="4076"/>
    <lineage>
        <taxon>Eukaryota</taxon>
        <taxon>Viridiplantae</taxon>
        <taxon>Streptophyta</taxon>
        <taxon>Embryophyta</taxon>
        <taxon>Tracheophyta</taxon>
        <taxon>Spermatophyta</taxon>
        <taxon>Magnoliopsida</taxon>
        <taxon>eudicotyledons</taxon>
        <taxon>Gunneridae</taxon>
        <taxon>Pentapetalae</taxon>
        <taxon>asterids</taxon>
        <taxon>lamiids</taxon>
        <taxon>Solanales</taxon>
        <taxon>Solanaceae</taxon>
        <taxon>Solanoideae</taxon>
        <taxon>Datureae</taxon>
        <taxon>Datura</taxon>
    </lineage>
</organism>
<sequence length="71" mass="7746">MFRLGLICGYALQCVVCKASGWNTAEELARSNAEGNDSEDGEERNEVLGIGNQSSVAKRCEYVNTMGSLLW</sequence>
<evidence type="ECO:0000313" key="2">
    <source>
        <dbReference type="EMBL" id="MCE0480658.1"/>
    </source>
</evidence>
<feature type="signal peptide" evidence="1">
    <location>
        <begin position="1"/>
        <end position="21"/>
    </location>
</feature>
<dbReference type="Proteomes" id="UP000823775">
    <property type="component" value="Unassembled WGS sequence"/>
</dbReference>
<evidence type="ECO:0000256" key="1">
    <source>
        <dbReference type="SAM" id="SignalP"/>
    </source>
</evidence>